<dbReference type="RefSeq" id="WP_074702772.1">
    <property type="nucleotide sequence ID" value="NZ_CP018863.1"/>
</dbReference>
<evidence type="ECO:0000313" key="5">
    <source>
        <dbReference type="Proteomes" id="UP000181917"/>
    </source>
</evidence>
<dbReference type="Gene3D" id="3.40.50.1820">
    <property type="entry name" value="alpha/beta hydrolase"/>
    <property type="match status" value="1"/>
</dbReference>
<evidence type="ECO:0000256" key="2">
    <source>
        <dbReference type="ARBA" id="ARBA00022801"/>
    </source>
</evidence>
<dbReference type="AlphaFoldDB" id="A0A1H1H6D6"/>
<dbReference type="SUPFAM" id="SSF53474">
    <property type="entry name" value="alpha/beta-Hydrolases"/>
    <property type="match status" value="1"/>
</dbReference>
<dbReference type="InterPro" id="IPR029058">
    <property type="entry name" value="AB_hydrolase_fold"/>
</dbReference>
<keyword evidence="2" id="KW-0378">Hydrolase</keyword>
<gene>
    <name evidence="4" type="ORF">SAMN04489742_4621</name>
</gene>
<accession>A0A1H1H6D6</accession>
<dbReference type="GO" id="GO:0016787">
    <property type="term" value="F:hydrolase activity"/>
    <property type="evidence" value="ECO:0007669"/>
    <property type="project" value="UniProtKB-KW"/>
</dbReference>
<name>A0A1H1H6D6_9MICC</name>
<dbReference type="InterPro" id="IPR003140">
    <property type="entry name" value="PLipase/COase/thioEstase"/>
</dbReference>
<dbReference type="Proteomes" id="UP000181917">
    <property type="component" value="Unassembled WGS sequence"/>
</dbReference>
<evidence type="ECO:0000256" key="1">
    <source>
        <dbReference type="ARBA" id="ARBA00006499"/>
    </source>
</evidence>
<reference evidence="4 5" key="1">
    <citation type="submission" date="2016-10" db="EMBL/GenBank/DDBJ databases">
        <authorList>
            <person name="de Groot N.N."/>
        </authorList>
    </citation>
    <scope>NUCLEOTIDE SEQUENCE [LARGE SCALE GENOMIC DNA]</scope>
    <source>
        <strain evidence="4 5">DSM 20117</strain>
    </source>
</reference>
<keyword evidence="5" id="KW-1185">Reference proteome</keyword>
<evidence type="ECO:0000259" key="3">
    <source>
        <dbReference type="Pfam" id="PF02230"/>
    </source>
</evidence>
<feature type="domain" description="Phospholipase/carboxylesterase/thioesterase" evidence="3">
    <location>
        <begin position="19"/>
        <end position="210"/>
    </location>
</feature>
<dbReference type="KEGG" id="acry:AC20117_16305"/>
<evidence type="ECO:0000313" key="4">
    <source>
        <dbReference type="EMBL" id="SDR21052.1"/>
    </source>
</evidence>
<dbReference type="OrthoDB" id="9780848at2"/>
<organism evidence="4 5">
    <name type="scientific">Crystallibacter crystallopoietes</name>
    <dbReference type="NCBI Taxonomy" id="37928"/>
    <lineage>
        <taxon>Bacteria</taxon>
        <taxon>Bacillati</taxon>
        <taxon>Actinomycetota</taxon>
        <taxon>Actinomycetes</taxon>
        <taxon>Micrococcales</taxon>
        <taxon>Micrococcaceae</taxon>
        <taxon>Crystallibacter</taxon>
    </lineage>
</organism>
<dbReference type="PANTHER" id="PTHR10655:SF17">
    <property type="entry name" value="LYSOPHOSPHOLIPASE-LIKE PROTEIN 1"/>
    <property type="match status" value="1"/>
</dbReference>
<sequence>MTETTYKPVVVWSKPEAERAGTPLLVLFHGYLSNEEDLMGLVPGLPEDFTVAAVRAPVALGPGFSWFPLMHEPDFSVDKVTKSAADVWSWLDTVKDQHSSVSVLGFSMGMAVATSIMRHRPEEIAAVIGLSGFVIPADGDPFFNDEAVKSLKPAVFWGRDQEDQVITPDKIEYSHAWLNEHVDLTKVLYANIGHGINAQELAHVKEFLTYKVLNAK</sequence>
<protein>
    <submittedName>
        <fullName evidence="4">Phospholipase/carboxylesterase</fullName>
    </submittedName>
</protein>
<dbReference type="EMBL" id="FNKH01000002">
    <property type="protein sequence ID" value="SDR21052.1"/>
    <property type="molecule type" value="Genomic_DNA"/>
</dbReference>
<comment type="similarity">
    <text evidence="1">Belongs to the AB hydrolase superfamily. AB hydrolase 2 family.</text>
</comment>
<dbReference type="Pfam" id="PF02230">
    <property type="entry name" value="Abhydrolase_2"/>
    <property type="match status" value="1"/>
</dbReference>
<dbReference type="STRING" id="37928.SAMN04489742_4621"/>
<dbReference type="PANTHER" id="PTHR10655">
    <property type="entry name" value="LYSOPHOSPHOLIPASE-RELATED"/>
    <property type="match status" value="1"/>
</dbReference>
<dbReference type="InterPro" id="IPR050565">
    <property type="entry name" value="LYPA1-2/EST-like"/>
</dbReference>
<proteinExistence type="inferred from homology"/>